<dbReference type="AlphaFoldDB" id="V5WDP2"/>
<dbReference type="Proteomes" id="UP000018680">
    <property type="component" value="Chromosome"/>
</dbReference>
<dbReference type="SUPFAM" id="SSF56784">
    <property type="entry name" value="HAD-like"/>
    <property type="match status" value="1"/>
</dbReference>
<dbReference type="Pfam" id="PF13419">
    <property type="entry name" value="HAD_2"/>
    <property type="match status" value="1"/>
</dbReference>
<dbReference type="STRING" id="1307761.L21SP2_0496"/>
<dbReference type="eggNOG" id="COG0546">
    <property type="taxonomic scope" value="Bacteria"/>
</dbReference>
<evidence type="ECO:0000313" key="1">
    <source>
        <dbReference type="EMBL" id="AHC13928.1"/>
    </source>
</evidence>
<dbReference type="Gene3D" id="3.40.50.1000">
    <property type="entry name" value="HAD superfamily/HAD-like"/>
    <property type="match status" value="1"/>
</dbReference>
<proteinExistence type="predicted"/>
<dbReference type="RefSeq" id="WP_024266860.1">
    <property type="nucleotide sequence ID" value="NC_023035.1"/>
</dbReference>
<organism evidence="1 2">
    <name type="scientific">Salinispira pacifica</name>
    <dbReference type="NCBI Taxonomy" id="1307761"/>
    <lineage>
        <taxon>Bacteria</taxon>
        <taxon>Pseudomonadati</taxon>
        <taxon>Spirochaetota</taxon>
        <taxon>Spirochaetia</taxon>
        <taxon>Spirochaetales</taxon>
        <taxon>Spirochaetaceae</taxon>
        <taxon>Salinispira</taxon>
    </lineage>
</organism>
<reference evidence="1 2" key="1">
    <citation type="journal article" date="2015" name="Stand. Genomic Sci.">
        <title>Complete genome sequence and description of Salinispira pacifica gen. nov., sp. nov., a novel spirochaete isolated form a hypersaline microbial mat.</title>
        <authorList>
            <person name="Ben Hania W."/>
            <person name="Joseph M."/>
            <person name="Schumann P."/>
            <person name="Bunk B."/>
            <person name="Fiebig A."/>
            <person name="Sproer C."/>
            <person name="Klenk H.P."/>
            <person name="Fardeau M.L."/>
            <person name="Spring S."/>
        </authorList>
    </citation>
    <scope>NUCLEOTIDE SEQUENCE [LARGE SCALE GENOMIC DNA]</scope>
    <source>
        <strain evidence="1 2">L21-RPul-D2</strain>
    </source>
</reference>
<dbReference type="InterPro" id="IPR036412">
    <property type="entry name" value="HAD-like_sf"/>
</dbReference>
<name>V5WDP2_9SPIO</name>
<keyword evidence="1" id="KW-0378">Hydrolase</keyword>
<accession>V5WDP2</accession>
<dbReference type="HOGENOM" id="CLU_979635_0_0_12"/>
<dbReference type="PATRIC" id="fig|1307761.3.peg.497"/>
<gene>
    <name evidence="1" type="ORF">L21SP2_0496</name>
</gene>
<dbReference type="InterPro" id="IPR041492">
    <property type="entry name" value="HAD_2"/>
</dbReference>
<keyword evidence="2" id="KW-1185">Reference proteome</keyword>
<dbReference type="OrthoDB" id="9796026at2"/>
<evidence type="ECO:0000313" key="2">
    <source>
        <dbReference type="Proteomes" id="UP000018680"/>
    </source>
</evidence>
<sequence>MTDILERIRSFEKTKDFFIGIDSDGCVFDSMGVKHKECFCPAFINVMNLQGVSDAAREVWEFVNLFSKTRGINRFKALILSLDFLREHPEVKKRGVEVPRMDALREWTERESALGMSGLLREIDEHPHPDLLQARDWSEEVNLAVGRIVRNLAPFPAVPDALKQMVRHADTMVVSQTPVANIEHEWKENGIHDYVQTIAGQEMGSKAFHLKTAAYERYEPSSILMIGDAPGDYSAAQEIGALFYPIIPGGEETAWRRFVDEALPAFLDGKYRGEYEKSLLDDFHRSLPSTPHGIIHDF</sequence>
<dbReference type="GO" id="GO:0016787">
    <property type="term" value="F:hydrolase activity"/>
    <property type="evidence" value="ECO:0007669"/>
    <property type="project" value="UniProtKB-KW"/>
</dbReference>
<protein>
    <submittedName>
        <fullName evidence="1">Hydrolase, haloacid dehalogenase-like family</fullName>
    </submittedName>
</protein>
<dbReference type="KEGG" id="slr:L21SP2_0496"/>
<dbReference type="InterPro" id="IPR023214">
    <property type="entry name" value="HAD_sf"/>
</dbReference>
<dbReference type="EMBL" id="CP006939">
    <property type="protein sequence ID" value="AHC13928.1"/>
    <property type="molecule type" value="Genomic_DNA"/>
</dbReference>